<dbReference type="SUPFAM" id="SSF51905">
    <property type="entry name" value="FAD/NAD(P)-binding domain"/>
    <property type="match status" value="1"/>
</dbReference>
<protein>
    <recommendedName>
        <fullName evidence="2">Amine oxidase domain-containing protein</fullName>
    </recommendedName>
</protein>
<dbReference type="InterPro" id="IPR026669">
    <property type="entry name" value="Arsenite_MeTrfase-like"/>
</dbReference>
<keyword evidence="4" id="KW-1185">Reference proteome</keyword>
<dbReference type="AlphaFoldDB" id="A0AAU9PLV9"/>
<gene>
    <name evidence="3" type="ORF">LVIROSA_LOCUS36549</name>
</gene>
<evidence type="ECO:0000259" key="2">
    <source>
        <dbReference type="Pfam" id="PF01593"/>
    </source>
</evidence>
<dbReference type="Gene3D" id="3.40.50.150">
    <property type="entry name" value="Vaccinia Virus protein VP39"/>
    <property type="match status" value="1"/>
</dbReference>
<evidence type="ECO:0000256" key="1">
    <source>
        <dbReference type="SAM" id="SignalP"/>
    </source>
</evidence>
<evidence type="ECO:0000313" key="3">
    <source>
        <dbReference type="EMBL" id="CAH1451180.1"/>
    </source>
</evidence>
<evidence type="ECO:0000313" key="4">
    <source>
        <dbReference type="Proteomes" id="UP001157418"/>
    </source>
</evidence>
<dbReference type="Pfam" id="PF02353">
    <property type="entry name" value="CMAS"/>
    <property type="match status" value="1"/>
</dbReference>
<proteinExistence type="predicted"/>
<sequence length="864" mass="97988">MRVAVVAVGISGLVSAHVLAKAGLEVVLYEMDNCLDSASKTISVNGVELDIGFMPFNQVTYPNMMEFFTKLGVHMENSDNSFSVSLAEGNGYEWGNRNGLSTLFSQKGNMINPYFIKMLWEMTKFKNDVLRYLEEFHNNQDTSHNDTLSDFIKSHGYSELFQKAYLVPICSSLWSCPAHVVMRLSAFSALSYFHNHHLFQIFNGPQWYTVRGGSQTYIKKIKEELSSSGCQIRTGCAIKSVSKHDDGCLLLCEDGSEERFYGCIIDADTHETLRLLGEEATNAERRIFGAFNYVYSDVFLHNDKSLMPRNRTTWSALNFLGTKDNKVCLTYWLNVLQNLDDNELPFLVTLNPSETPKSTLHKWSLGLSIPSVAATKAVLELDYIQGKRKIWFCGGYQGYGILEDGVKAGMVAANGILKKSCEILNNPKTMLPSLMEVGARSLVVGFLQDFIAIGTLILLEEGGVTFTFEGTRKKNPLKVYLKIQNPRFYWKLATEADLGLAGAYINGDFSFVDKTEGLLNMIMIFIVNNELKNYSSRSNKRGWWTPVLLTSIIGSAKYFFHHVLMQNSVTQARRNISHHYDLSNEFFSLFLDETMSYSCALFKSADEDFKAAQMRKISSLIQKARVDKDHQVLDIGCGWGTLAIEIVKQTGCKYTGITLSEEQLKYAETKVKEAGLEDKIKFLLCDYRQLPDTSKYDRIISCEMIEHVGHEYYEEFFRCCESVLAEDGIFVLQFISVQDARYDELRRTPGFIREYIFPGGCIPSLTRLTSAMAASSRLCVEHVENIGAHYYQTLRHWRKNLMQNQSKILALGFNQEFIRTFECYFDFAAAGFKTKTLGNYQVVFSRPGNVTTFGDPYKDVFSAY</sequence>
<dbReference type="CDD" id="cd02440">
    <property type="entry name" value="AdoMet_MTases"/>
    <property type="match status" value="1"/>
</dbReference>
<name>A0AAU9PLV9_9ASTR</name>
<feature type="domain" description="Amine oxidase" evidence="2">
    <location>
        <begin position="10"/>
        <end position="260"/>
    </location>
</feature>
<feature type="signal peptide" evidence="1">
    <location>
        <begin position="1"/>
        <end position="16"/>
    </location>
</feature>
<dbReference type="GO" id="GO:0008168">
    <property type="term" value="F:methyltransferase activity"/>
    <property type="evidence" value="ECO:0007669"/>
    <property type="project" value="TreeGrafter"/>
</dbReference>
<dbReference type="InterPro" id="IPR029063">
    <property type="entry name" value="SAM-dependent_MTases_sf"/>
</dbReference>
<dbReference type="Proteomes" id="UP001157418">
    <property type="component" value="Unassembled WGS sequence"/>
</dbReference>
<keyword evidence="1" id="KW-0732">Signal</keyword>
<feature type="chain" id="PRO_5043381392" description="Amine oxidase domain-containing protein" evidence="1">
    <location>
        <begin position="17"/>
        <end position="864"/>
    </location>
</feature>
<accession>A0AAU9PLV9</accession>
<dbReference type="Gene3D" id="3.50.50.60">
    <property type="entry name" value="FAD/NAD(P)-binding domain"/>
    <property type="match status" value="1"/>
</dbReference>
<dbReference type="InterPro" id="IPR002937">
    <property type="entry name" value="Amino_oxidase"/>
</dbReference>
<dbReference type="EMBL" id="CAKMRJ010005703">
    <property type="protein sequence ID" value="CAH1451180.1"/>
    <property type="molecule type" value="Genomic_DNA"/>
</dbReference>
<dbReference type="InterPro" id="IPR036188">
    <property type="entry name" value="FAD/NAD-bd_sf"/>
</dbReference>
<dbReference type="SUPFAM" id="SSF53335">
    <property type="entry name" value="S-adenosyl-L-methionine-dependent methyltransferases"/>
    <property type="match status" value="1"/>
</dbReference>
<dbReference type="GO" id="GO:0016491">
    <property type="term" value="F:oxidoreductase activity"/>
    <property type="evidence" value="ECO:0007669"/>
    <property type="project" value="InterPro"/>
</dbReference>
<dbReference type="PANTHER" id="PTHR43675:SF34">
    <property type="entry name" value="MYCOLIC ACID CYCLOPROPANE SYNTHASE, S-ADENOSYL-L-METHIONINE-DEPENDENT METHYLTRANSFERASE-RELATED"/>
    <property type="match status" value="1"/>
</dbReference>
<comment type="caution">
    <text evidence="3">The sequence shown here is derived from an EMBL/GenBank/DDBJ whole genome shotgun (WGS) entry which is preliminary data.</text>
</comment>
<organism evidence="3 4">
    <name type="scientific">Lactuca virosa</name>
    <dbReference type="NCBI Taxonomy" id="75947"/>
    <lineage>
        <taxon>Eukaryota</taxon>
        <taxon>Viridiplantae</taxon>
        <taxon>Streptophyta</taxon>
        <taxon>Embryophyta</taxon>
        <taxon>Tracheophyta</taxon>
        <taxon>Spermatophyta</taxon>
        <taxon>Magnoliopsida</taxon>
        <taxon>eudicotyledons</taxon>
        <taxon>Gunneridae</taxon>
        <taxon>Pentapetalae</taxon>
        <taxon>asterids</taxon>
        <taxon>campanulids</taxon>
        <taxon>Asterales</taxon>
        <taxon>Asteraceae</taxon>
        <taxon>Cichorioideae</taxon>
        <taxon>Cichorieae</taxon>
        <taxon>Lactucinae</taxon>
        <taxon>Lactuca</taxon>
    </lineage>
</organism>
<reference evidence="3 4" key="1">
    <citation type="submission" date="2022-01" db="EMBL/GenBank/DDBJ databases">
        <authorList>
            <person name="Xiong W."/>
            <person name="Schranz E."/>
        </authorList>
    </citation>
    <scope>NUCLEOTIDE SEQUENCE [LARGE SCALE GENOMIC DNA]</scope>
</reference>
<dbReference type="Pfam" id="PF01593">
    <property type="entry name" value="Amino_oxidase"/>
    <property type="match status" value="1"/>
</dbReference>
<dbReference type="PANTHER" id="PTHR43675">
    <property type="entry name" value="ARSENITE METHYLTRANSFERASE"/>
    <property type="match status" value="1"/>
</dbReference>